<evidence type="ECO:0000313" key="1">
    <source>
        <dbReference type="EMBL" id="KEH27170.1"/>
    </source>
</evidence>
<protein>
    <submittedName>
        <fullName evidence="1 2">Uncharacterized protein</fullName>
    </submittedName>
</protein>
<sequence length="79" mass="9128">MWCTVHSSWSSFSGAEPYDSLSSTTYQHTVGLLIGPEHFQRKVFVRFRLLDQLRSSADPTNDFGVINVSDLDAWLFRRF</sequence>
<dbReference type="EMBL" id="CM001222">
    <property type="protein sequence ID" value="KEH27170.1"/>
    <property type="molecule type" value="Genomic_DNA"/>
</dbReference>
<evidence type="ECO:0000313" key="3">
    <source>
        <dbReference type="Proteomes" id="UP000002051"/>
    </source>
</evidence>
<reference evidence="1 3" key="1">
    <citation type="journal article" date="2011" name="Nature">
        <title>The Medicago genome provides insight into the evolution of rhizobial symbioses.</title>
        <authorList>
            <person name="Young N.D."/>
            <person name="Debelle F."/>
            <person name="Oldroyd G.E."/>
            <person name="Geurts R."/>
            <person name="Cannon S.B."/>
            <person name="Udvardi M.K."/>
            <person name="Benedito V.A."/>
            <person name="Mayer K.F."/>
            <person name="Gouzy J."/>
            <person name="Schoof H."/>
            <person name="Van de Peer Y."/>
            <person name="Proost S."/>
            <person name="Cook D.R."/>
            <person name="Meyers B.C."/>
            <person name="Spannagl M."/>
            <person name="Cheung F."/>
            <person name="De Mita S."/>
            <person name="Krishnakumar V."/>
            <person name="Gundlach H."/>
            <person name="Zhou S."/>
            <person name="Mudge J."/>
            <person name="Bharti A.K."/>
            <person name="Murray J.D."/>
            <person name="Naoumkina M.A."/>
            <person name="Rosen B."/>
            <person name="Silverstein K.A."/>
            <person name="Tang H."/>
            <person name="Rombauts S."/>
            <person name="Zhao P.X."/>
            <person name="Zhou P."/>
            <person name="Barbe V."/>
            <person name="Bardou P."/>
            <person name="Bechner M."/>
            <person name="Bellec A."/>
            <person name="Berger A."/>
            <person name="Berges H."/>
            <person name="Bidwell S."/>
            <person name="Bisseling T."/>
            <person name="Choisne N."/>
            <person name="Couloux A."/>
            <person name="Denny R."/>
            <person name="Deshpande S."/>
            <person name="Dai X."/>
            <person name="Doyle J.J."/>
            <person name="Dudez A.M."/>
            <person name="Farmer A.D."/>
            <person name="Fouteau S."/>
            <person name="Franken C."/>
            <person name="Gibelin C."/>
            <person name="Gish J."/>
            <person name="Goldstein S."/>
            <person name="Gonzalez A.J."/>
            <person name="Green P.J."/>
            <person name="Hallab A."/>
            <person name="Hartog M."/>
            <person name="Hua A."/>
            <person name="Humphray S.J."/>
            <person name="Jeong D.H."/>
            <person name="Jing Y."/>
            <person name="Jocker A."/>
            <person name="Kenton S.M."/>
            <person name="Kim D.J."/>
            <person name="Klee K."/>
            <person name="Lai H."/>
            <person name="Lang C."/>
            <person name="Lin S."/>
            <person name="Macmil S.L."/>
            <person name="Magdelenat G."/>
            <person name="Matthews L."/>
            <person name="McCorrison J."/>
            <person name="Monaghan E.L."/>
            <person name="Mun J.H."/>
            <person name="Najar F.Z."/>
            <person name="Nicholson C."/>
            <person name="Noirot C."/>
            <person name="O'Bleness M."/>
            <person name="Paule C.R."/>
            <person name="Poulain J."/>
            <person name="Prion F."/>
            <person name="Qin B."/>
            <person name="Qu C."/>
            <person name="Retzel E.F."/>
            <person name="Riddle C."/>
            <person name="Sallet E."/>
            <person name="Samain S."/>
            <person name="Samson N."/>
            <person name="Sanders I."/>
            <person name="Saurat O."/>
            <person name="Scarpelli C."/>
            <person name="Schiex T."/>
            <person name="Segurens B."/>
            <person name="Severin A.J."/>
            <person name="Sherrier D.J."/>
            <person name="Shi R."/>
            <person name="Sims S."/>
            <person name="Singer S.R."/>
            <person name="Sinharoy S."/>
            <person name="Sterck L."/>
            <person name="Viollet A."/>
            <person name="Wang B.B."/>
            <person name="Wang K."/>
            <person name="Wang M."/>
            <person name="Wang X."/>
            <person name="Warfsmann J."/>
            <person name="Weissenbach J."/>
            <person name="White D.D."/>
            <person name="White J.D."/>
            <person name="Wiley G.B."/>
            <person name="Wincker P."/>
            <person name="Xing Y."/>
            <person name="Yang L."/>
            <person name="Yao Z."/>
            <person name="Ying F."/>
            <person name="Zhai J."/>
            <person name="Zhou L."/>
            <person name="Zuber A."/>
            <person name="Denarie J."/>
            <person name="Dixon R.A."/>
            <person name="May G.D."/>
            <person name="Schwartz D.C."/>
            <person name="Rogers J."/>
            <person name="Quetier F."/>
            <person name="Town C.D."/>
            <person name="Roe B.A."/>
        </authorList>
    </citation>
    <scope>NUCLEOTIDE SEQUENCE [LARGE SCALE GENOMIC DNA]</scope>
    <source>
        <strain evidence="1">A17</strain>
        <strain evidence="2 3">cv. Jemalong A17</strain>
    </source>
</reference>
<dbReference type="AlphaFoldDB" id="A0A072UMT3"/>
<reference evidence="2" key="3">
    <citation type="submission" date="2015-04" db="UniProtKB">
        <authorList>
            <consortium name="EnsemblPlants"/>
        </authorList>
    </citation>
    <scope>IDENTIFICATION</scope>
    <source>
        <strain evidence="2">cv. Jemalong A17</strain>
    </source>
</reference>
<accession>A0A072UMT3</accession>
<keyword evidence="3" id="KW-1185">Reference proteome</keyword>
<dbReference type="EnsemblPlants" id="KEH27170">
    <property type="protein sequence ID" value="KEH27170"/>
    <property type="gene ID" value="MTR_6g088365"/>
</dbReference>
<organism evidence="1 3">
    <name type="scientific">Medicago truncatula</name>
    <name type="common">Barrel medic</name>
    <name type="synonym">Medicago tribuloides</name>
    <dbReference type="NCBI Taxonomy" id="3880"/>
    <lineage>
        <taxon>Eukaryota</taxon>
        <taxon>Viridiplantae</taxon>
        <taxon>Streptophyta</taxon>
        <taxon>Embryophyta</taxon>
        <taxon>Tracheophyta</taxon>
        <taxon>Spermatophyta</taxon>
        <taxon>Magnoliopsida</taxon>
        <taxon>eudicotyledons</taxon>
        <taxon>Gunneridae</taxon>
        <taxon>Pentapetalae</taxon>
        <taxon>rosids</taxon>
        <taxon>fabids</taxon>
        <taxon>Fabales</taxon>
        <taxon>Fabaceae</taxon>
        <taxon>Papilionoideae</taxon>
        <taxon>50 kb inversion clade</taxon>
        <taxon>NPAAA clade</taxon>
        <taxon>Hologalegina</taxon>
        <taxon>IRL clade</taxon>
        <taxon>Trifolieae</taxon>
        <taxon>Medicago</taxon>
    </lineage>
</organism>
<proteinExistence type="predicted"/>
<dbReference type="HOGENOM" id="CLU_2609689_0_0_1"/>
<name>A0A072UMT3_MEDTR</name>
<gene>
    <name evidence="1" type="ordered locus">MTR_6g088365</name>
</gene>
<dbReference type="Proteomes" id="UP000002051">
    <property type="component" value="Chromosome 6"/>
</dbReference>
<evidence type="ECO:0000313" key="2">
    <source>
        <dbReference type="EnsemblPlants" id="KEH27170"/>
    </source>
</evidence>
<reference evidence="1 3" key="2">
    <citation type="journal article" date="2014" name="BMC Genomics">
        <title>An improved genome release (version Mt4.0) for the model legume Medicago truncatula.</title>
        <authorList>
            <person name="Tang H."/>
            <person name="Krishnakumar V."/>
            <person name="Bidwell S."/>
            <person name="Rosen B."/>
            <person name="Chan A."/>
            <person name="Zhou S."/>
            <person name="Gentzbittel L."/>
            <person name="Childs K.L."/>
            <person name="Yandell M."/>
            <person name="Gundlach H."/>
            <person name="Mayer K.F."/>
            <person name="Schwartz D.C."/>
            <person name="Town C.D."/>
        </authorList>
    </citation>
    <scope>GENOME REANNOTATION</scope>
    <source>
        <strain evidence="1">A17</strain>
        <strain evidence="2 3">cv. Jemalong A17</strain>
    </source>
</reference>